<evidence type="ECO:0000313" key="2">
    <source>
        <dbReference type="Proteomes" id="UP000289734"/>
    </source>
</evidence>
<organism evidence="1 2">
    <name type="scientific">Flavobacterium piscinae</name>
    <dbReference type="NCBI Taxonomy" id="2506424"/>
    <lineage>
        <taxon>Bacteria</taxon>
        <taxon>Pseudomonadati</taxon>
        <taxon>Bacteroidota</taxon>
        <taxon>Flavobacteriia</taxon>
        <taxon>Flavobacteriales</taxon>
        <taxon>Flavobacteriaceae</taxon>
        <taxon>Flavobacterium</taxon>
    </lineage>
</organism>
<dbReference type="OrthoDB" id="1377072at2"/>
<protein>
    <submittedName>
        <fullName evidence="1">Uncharacterized protein</fullName>
    </submittedName>
</protein>
<sequence length="128" mass="14852">MKTIKDLFTKHKGFFSFMLLFVFLYSGTVRSYVVTDFSALPVKKSIQAHKNTQVAQKQDHLIVFNAFNQFENNDSESDDLYHDFISFETVTTSTSYVANVTISPKLKFAKAINLPLYDLYCKWKFHLS</sequence>
<dbReference type="EMBL" id="SBKQ01000009">
    <property type="protein sequence ID" value="RXR31551.1"/>
    <property type="molecule type" value="Genomic_DNA"/>
</dbReference>
<keyword evidence="2" id="KW-1185">Reference proteome</keyword>
<dbReference type="Proteomes" id="UP000289734">
    <property type="component" value="Unassembled WGS sequence"/>
</dbReference>
<gene>
    <name evidence="1" type="ORF">EQG68_09840</name>
</gene>
<proteinExistence type="predicted"/>
<evidence type="ECO:0000313" key="1">
    <source>
        <dbReference type="EMBL" id="RXR31551.1"/>
    </source>
</evidence>
<reference evidence="2" key="1">
    <citation type="submission" date="2019-01" db="EMBL/GenBank/DDBJ databases">
        <title>Cytophagaceae bacterium strain CAR-16.</title>
        <authorList>
            <person name="Chen W.-M."/>
        </authorList>
    </citation>
    <scope>NUCLEOTIDE SEQUENCE [LARGE SCALE GENOMIC DNA]</scope>
    <source>
        <strain evidence="2">ICH-30</strain>
    </source>
</reference>
<dbReference type="AlphaFoldDB" id="A0A4Q1KNE9"/>
<dbReference type="RefSeq" id="WP_129464717.1">
    <property type="nucleotide sequence ID" value="NZ_SBKQ01000009.1"/>
</dbReference>
<accession>A0A4Q1KNE9</accession>
<comment type="caution">
    <text evidence="1">The sequence shown here is derived from an EMBL/GenBank/DDBJ whole genome shotgun (WGS) entry which is preliminary data.</text>
</comment>
<name>A0A4Q1KNE9_9FLAO</name>